<keyword evidence="3" id="KW-1185">Reference proteome</keyword>
<dbReference type="InterPro" id="IPR012341">
    <property type="entry name" value="6hp_glycosidase-like_sf"/>
</dbReference>
<evidence type="ECO:0000313" key="2">
    <source>
        <dbReference type="EMBL" id="WNR42670.1"/>
    </source>
</evidence>
<sequence>MQAPKKGSSHAEQGTRWQISDDGGIRWDIQPGDAAHEDHIEMSGQEISLIVRYGIDAEGCLRIVRRAVWPHLRTIPNDTHASLIEDFHGECRPEIRAEGVLIEEKPYRISFNGILELESQAGAGLRIRRSIFPARYIPYGLERVHIQNESPDGIAIEIAQSDVTRYRRGTKGIYVVSAGHDARRACELGPGESISYTSWVCAMTLQRFQPKLEALAEEALRRQFVNELGASLTLETPEPVLNRMFGLAKIRAAESVFRTRSGLLHGPGGGSYYAAVWTNDQAEYAGPFFPFLGDQAALEASLNAYRLYMPFMGPDLYPIPSSIIAEGLDIWEGAGDRGDAAMYAYGAARFALASGSRLMAEELWPAITWCLAFCRKKRTTDGVIASDSDELENRFPSGEANLCTSSLTYGALQSAAQLARELGKGALATEFEAEAASLRQAIETYFGATVEGYETYRYYEGNDILRAWICVPLTMGIFERKDQTIAALVSNRLWVGGGLVTQAGETTYWDRSTLYALRGILFAGETELGMKKLMEYANNRLLGDHVPYAVEAYPEGNQRHLSAESALFARVITEGLFGIVPMGLRSFTCCPRLPQGWNTMALRAIQAFGTCVDLVVTRQGDLVNVDCRTPDKWESHKWDQTVPLFICV</sequence>
<feature type="region of interest" description="Disordered" evidence="1">
    <location>
        <begin position="1"/>
        <end position="23"/>
    </location>
</feature>
<accession>A0AA96LPT0</accession>
<evidence type="ECO:0008006" key="4">
    <source>
        <dbReference type="Google" id="ProtNLM"/>
    </source>
</evidence>
<evidence type="ECO:0000256" key="1">
    <source>
        <dbReference type="SAM" id="MobiDB-lite"/>
    </source>
</evidence>
<dbReference type="RefSeq" id="WP_314796303.1">
    <property type="nucleotide sequence ID" value="NZ_CP130319.1"/>
</dbReference>
<dbReference type="SUPFAM" id="SSF48208">
    <property type="entry name" value="Six-hairpin glycosidases"/>
    <property type="match status" value="1"/>
</dbReference>
<organism evidence="2 3">
    <name type="scientific">Paenibacillus roseopurpureus</name>
    <dbReference type="NCBI Taxonomy" id="2918901"/>
    <lineage>
        <taxon>Bacteria</taxon>
        <taxon>Bacillati</taxon>
        <taxon>Bacillota</taxon>
        <taxon>Bacilli</taxon>
        <taxon>Bacillales</taxon>
        <taxon>Paenibacillaceae</taxon>
        <taxon>Paenibacillus</taxon>
    </lineage>
</organism>
<name>A0AA96LPT0_9BACL</name>
<dbReference type="KEGG" id="proo:MJB10_16270"/>
<dbReference type="EMBL" id="CP130319">
    <property type="protein sequence ID" value="WNR42670.1"/>
    <property type="molecule type" value="Genomic_DNA"/>
</dbReference>
<dbReference type="AlphaFoldDB" id="A0AA96LPT0"/>
<dbReference type="GO" id="GO:0005975">
    <property type="term" value="P:carbohydrate metabolic process"/>
    <property type="evidence" value="ECO:0007669"/>
    <property type="project" value="InterPro"/>
</dbReference>
<reference evidence="2" key="1">
    <citation type="submission" date="2022-02" db="EMBL/GenBank/DDBJ databases">
        <title>Paenibacillus sp. MBLB1832 Whole Genome Shotgun Sequencing.</title>
        <authorList>
            <person name="Hwang C.Y."/>
            <person name="Cho E.-S."/>
            <person name="Seo M.-J."/>
        </authorList>
    </citation>
    <scope>NUCLEOTIDE SEQUENCE</scope>
    <source>
        <strain evidence="2">MBLB1832</strain>
    </source>
</reference>
<dbReference type="Proteomes" id="UP001304650">
    <property type="component" value="Chromosome"/>
</dbReference>
<dbReference type="Gene3D" id="1.50.10.10">
    <property type="match status" value="1"/>
</dbReference>
<evidence type="ECO:0000313" key="3">
    <source>
        <dbReference type="Proteomes" id="UP001304650"/>
    </source>
</evidence>
<gene>
    <name evidence="2" type="ORF">MJB10_16270</name>
</gene>
<protein>
    <recommendedName>
        <fullName evidence="4">Glycosyl-hydrolase family 116 catalytic region domain-containing protein</fullName>
    </recommendedName>
</protein>
<dbReference type="InterPro" id="IPR008928">
    <property type="entry name" value="6-hairpin_glycosidase_sf"/>
</dbReference>
<proteinExistence type="predicted"/>